<dbReference type="Proteomes" id="UP000440578">
    <property type="component" value="Unassembled WGS sequence"/>
</dbReference>
<reference evidence="6 7" key="1">
    <citation type="submission" date="2019-07" db="EMBL/GenBank/DDBJ databases">
        <title>Draft genome assembly of a fouling barnacle, Amphibalanus amphitrite (Darwin, 1854): The first reference genome for Thecostraca.</title>
        <authorList>
            <person name="Kim W."/>
        </authorList>
    </citation>
    <scope>NUCLEOTIDE SEQUENCE [LARGE SCALE GENOMIC DNA]</scope>
    <source>
        <strain evidence="6">SNU_AA5</strain>
        <tissue evidence="6">Soma without cirri and trophi</tissue>
    </source>
</reference>
<comment type="caution">
    <text evidence="6">The sequence shown here is derived from an EMBL/GenBank/DDBJ whole genome shotgun (WGS) entry which is preliminary data.</text>
</comment>
<dbReference type="InterPro" id="IPR029034">
    <property type="entry name" value="Cystine-knot_cytokine"/>
</dbReference>
<feature type="compositionally biased region" description="Pro residues" evidence="4">
    <location>
        <begin position="221"/>
        <end position="234"/>
    </location>
</feature>
<dbReference type="GO" id="GO:0021556">
    <property type="term" value="P:central nervous system formation"/>
    <property type="evidence" value="ECO:0007669"/>
    <property type="project" value="TreeGrafter"/>
</dbReference>
<evidence type="ECO:0000259" key="5">
    <source>
        <dbReference type="Pfam" id="PF16077"/>
    </source>
</evidence>
<feature type="compositionally biased region" description="Basic and acidic residues" evidence="4">
    <location>
        <begin position="408"/>
        <end position="418"/>
    </location>
</feature>
<dbReference type="PANTHER" id="PTHR23199">
    <property type="entry name" value="NEUROTROPHIN 1-RELATED"/>
    <property type="match status" value="1"/>
</dbReference>
<evidence type="ECO:0000256" key="2">
    <source>
        <dbReference type="ARBA" id="ARBA00023157"/>
    </source>
</evidence>
<feature type="domain" description="Spaetzle" evidence="5">
    <location>
        <begin position="239"/>
        <end position="330"/>
    </location>
</feature>
<keyword evidence="1" id="KW-0732">Signal</keyword>
<name>A0A6A4XB40_AMPAM</name>
<dbReference type="Pfam" id="PF16077">
    <property type="entry name" value="Spaetzle"/>
    <property type="match status" value="1"/>
</dbReference>
<dbReference type="OrthoDB" id="6402806at2759"/>
<evidence type="ECO:0000256" key="4">
    <source>
        <dbReference type="SAM" id="MobiDB-lite"/>
    </source>
</evidence>
<dbReference type="SUPFAM" id="SSF57501">
    <property type="entry name" value="Cystine-knot cytokines"/>
    <property type="match status" value="1"/>
</dbReference>
<dbReference type="GO" id="GO:0005615">
    <property type="term" value="C:extracellular space"/>
    <property type="evidence" value="ECO:0007669"/>
    <property type="project" value="UniProtKB-ARBA"/>
</dbReference>
<dbReference type="PANTHER" id="PTHR23199:SF5">
    <property type="entry name" value="PROTEIN SPAETZLE 4"/>
    <property type="match status" value="1"/>
</dbReference>
<feature type="region of interest" description="Disordered" evidence="4">
    <location>
        <begin position="355"/>
        <end position="436"/>
    </location>
</feature>
<proteinExistence type="predicted"/>
<sequence length="436" mass="48983">MKPEAIDNYLRQSSDVVKKRVENTLKASRIVAANAVRRRNARSADQVVKDSDAQEITFATDSSDKIRAKKHIDPPPGNLNNAMTWEGSGTHDDTETDPTSIGDSANLTFSEDLLEGSGDETTSNEDAKAPNDDLDFLVSYFLRDEPVDDMTKDAIKDMLKFRKTFVTPSGLRQRVTVAKTTPPRPTTFGPELDDFTELVYASGTQRQPEEAEVAPPATRAPAPPPPSTVEPTPDPYTQSACDYWEELRSPFYAMNTHSEWKTLINMPNYETYIHMEHCKEDKSQGRCAEGCRCTQKFTIRNMPVYDRDINGCDVIYMDEFLFPSHCDCKCLPPGYTLFQRPPEPTTPLPEVAEFSESVPEGWLPERPTTGRYGQKEKEEEEEEKEVVREEVIEVEEADGEEEVVVVEVVEREKGEEKPVTSVGSPEKLKSDSPPSV</sequence>
<keyword evidence="2" id="KW-1015">Disulfide bond</keyword>
<keyword evidence="7" id="KW-1185">Reference proteome</keyword>
<evidence type="ECO:0000256" key="1">
    <source>
        <dbReference type="ARBA" id="ARBA00022729"/>
    </source>
</evidence>
<dbReference type="EMBL" id="VIIS01000228">
    <property type="protein sequence ID" value="KAF0311582.1"/>
    <property type="molecule type" value="Genomic_DNA"/>
</dbReference>
<evidence type="ECO:0000313" key="7">
    <source>
        <dbReference type="Proteomes" id="UP000440578"/>
    </source>
</evidence>
<evidence type="ECO:0000256" key="3">
    <source>
        <dbReference type="ARBA" id="ARBA00023180"/>
    </source>
</evidence>
<dbReference type="GO" id="GO:0045087">
    <property type="term" value="P:innate immune response"/>
    <property type="evidence" value="ECO:0007669"/>
    <property type="project" value="TreeGrafter"/>
</dbReference>
<dbReference type="GO" id="GO:0005121">
    <property type="term" value="F:Toll binding"/>
    <property type="evidence" value="ECO:0007669"/>
    <property type="project" value="TreeGrafter"/>
</dbReference>
<organism evidence="6 7">
    <name type="scientific">Amphibalanus amphitrite</name>
    <name type="common">Striped barnacle</name>
    <name type="synonym">Balanus amphitrite</name>
    <dbReference type="NCBI Taxonomy" id="1232801"/>
    <lineage>
        <taxon>Eukaryota</taxon>
        <taxon>Metazoa</taxon>
        <taxon>Ecdysozoa</taxon>
        <taxon>Arthropoda</taxon>
        <taxon>Crustacea</taxon>
        <taxon>Multicrustacea</taxon>
        <taxon>Cirripedia</taxon>
        <taxon>Thoracica</taxon>
        <taxon>Thoracicalcarea</taxon>
        <taxon>Balanomorpha</taxon>
        <taxon>Balanoidea</taxon>
        <taxon>Balanidae</taxon>
        <taxon>Amphibalaninae</taxon>
        <taxon>Amphibalanus</taxon>
    </lineage>
</organism>
<dbReference type="InterPro" id="IPR032104">
    <property type="entry name" value="Spaetzle"/>
</dbReference>
<feature type="region of interest" description="Disordered" evidence="4">
    <location>
        <begin position="203"/>
        <end position="235"/>
    </location>
</feature>
<feature type="compositionally biased region" description="Acidic residues" evidence="4">
    <location>
        <begin position="392"/>
        <end position="404"/>
    </location>
</feature>
<dbReference type="GO" id="GO:0008083">
    <property type="term" value="F:growth factor activity"/>
    <property type="evidence" value="ECO:0007669"/>
    <property type="project" value="TreeGrafter"/>
</dbReference>
<dbReference type="Gene3D" id="2.10.90.10">
    <property type="entry name" value="Cystine-knot cytokines"/>
    <property type="match status" value="1"/>
</dbReference>
<dbReference type="AlphaFoldDB" id="A0A6A4XB40"/>
<dbReference type="InterPro" id="IPR052444">
    <property type="entry name" value="Spz/Toll_ligand-like"/>
</dbReference>
<protein>
    <submittedName>
        <fullName evidence="6">Protein spaetzle 4</fullName>
    </submittedName>
</protein>
<accession>A0A6A4XB40</accession>
<evidence type="ECO:0000313" key="6">
    <source>
        <dbReference type="EMBL" id="KAF0311582.1"/>
    </source>
</evidence>
<gene>
    <name evidence="6" type="primary">spz4_0</name>
    <name evidence="6" type="ORF">FJT64_017613</name>
</gene>
<keyword evidence="3" id="KW-0325">Glycoprotein</keyword>
<feature type="region of interest" description="Disordered" evidence="4">
    <location>
        <begin position="67"/>
        <end position="105"/>
    </location>
</feature>